<proteinExistence type="inferred from homology"/>
<dbReference type="InterPro" id="IPR006175">
    <property type="entry name" value="YjgF/YER057c/UK114"/>
</dbReference>
<gene>
    <name evidence="2" type="ordered locus">Thivi_4151</name>
</gene>
<dbReference type="Gene3D" id="3.30.1330.40">
    <property type="entry name" value="RutC-like"/>
    <property type="match status" value="1"/>
</dbReference>
<dbReference type="GO" id="GO:0005829">
    <property type="term" value="C:cytosol"/>
    <property type="evidence" value="ECO:0007669"/>
    <property type="project" value="TreeGrafter"/>
</dbReference>
<dbReference type="FunFam" id="3.30.1330.40:FF:000001">
    <property type="entry name" value="L-PSP family endoribonuclease"/>
    <property type="match status" value="1"/>
</dbReference>
<comment type="similarity">
    <text evidence="1">Belongs to the RutC family.</text>
</comment>
<evidence type="ECO:0000313" key="3">
    <source>
        <dbReference type="Proteomes" id="UP000006062"/>
    </source>
</evidence>
<dbReference type="CDD" id="cd00448">
    <property type="entry name" value="YjgF_YER057c_UK114_family"/>
    <property type="match status" value="1"/>
</dbReference>
<dbReference type="STRING" id="765911.Thivi_4151"/>
<dbReference type="GO" id="GO:0019239">
    <property type="term" value="F:deaminase activity"/>
    <property type="evidence" value="ECO:0007669"/>
    <property type="project" value="TreeGrafter"/>
</dbReference>
<dbReference type="InterPro" id="IPR006056">
    <property type="entry name" value="RidA"/>
</dbReference>
<name>I3YG52_THIV6</name>
<dbReference type="NCBIfam" id="TIGR00004">
    <property type="entry name" value="Rid family detoxifying hydrolase"/>
    <property type="match status" value="1"/>
</dbReference>
<evidence type="ECO:0000256" key="1">
    <source>
        <dbReference type="ARBA" id="ARBA00010552"/>
    </source>
</evidence>
<dbReference type="Pfam" id="PF01042">
    <property type="entry name" value="Ribonuc_L-PSP"/>
    <property type="match status" value="1"/>
</dbReference>
<dbReference type="PROSITE" id="PS01094">
    <property type="entry name" value="UPF0076"/>
    <property type="match status" value="1"/>
</dbReference>
<keyword evidence="3" id="KW-1185">Reference proteome</keyword>
<dbReference type="PANTHER" id="PTHR11803">
    <property type="entry name" value="2-IMINOBUTANOATE/2-IMINOPROPANOATE DEAMINASE RIDA"/>
    <property type="match status" value="1"/>
</dbReference>
<dbReference type="RefSeq" id="WP_014780354.1">
    <property type="nucleotide sequence ID" value="NC_018012.1"/>
</dbReference>
<reference evidence="2 3" key="1">
    <citation type="submission" date="2012-06" db="EMBL/GenBank/DDBJ databases">
        <title>Complete sequence of Thiocystis violascens DSM 198.</title>
        <authorList>
            <consortium name="US DOE Joint Genome Institute"/>
            <person name="Lucas S."/>
            <person name="Han J."/>
            <person name="Lapidus A."/>
            <person name="Cheng J.-F."/>
            <person name="Goodwin L."/>
            <person name="Pitluck S."/>
            <person name="Peters L."/>
            <person name="Ovchinnikova G."/>
            <person name="Teshima H."/>
            <person name="Detter J.C."/>
            <person name="Han C."/>
            <person name="Tapia R."/>
            <person name="Land M."/>
            <person name="Hauser L."/>
            <person name="Kyrpides N."/>
            <person name="Ivanova N."/>
            <person name="Pagani I."/>
            <person name="Vogl K."/>
            <person name="Liu Z."/>
            <person name="Frigaard N.-U."/>
            <person name="Bryant D."/>
            <person name="Woyke T."/>
        </authorList>
    </citation>
    <scope>NUCLEOTIDE SEQUENCE [LARGE SCALE GENOMIC DNA]</scope>
    <source>
        <strain evidence="3">ATCC 17096 / DSM 198 / 6111</strain>
    </source>
</reference>
<dbReference type="OrthoDB" id="9803101at2"/>
<protein>
    <submittedName>
        <fullName evidence="2">Endoribonuclease L-PSP</fullName>
    </submittedName>
</protein>
<sequence>MTRHIIHTDQAPRAIGTYSQAVRVGETVYLSGQIPLVPETMELVEGDMETQIRRVFDNLRAVAHAANGRLADVVKLNVFLTDLGHFPLVNQVMAEYFEEPYPARAAIGVAALPKGAEVEMDAVMVLGD</sequence>
<dbReference type="eggNOG" id="COG0251">
    <property type="taxonomic scope" value="Bacteria"/>
</dbReference>
<dbReference type="SUPFAM" id="SSF55298">
    <property type="entry name" value="YjgF-like"/>
    <property type="match status" value="1"/>
</dbReference>
<dbReference type="InterPro" id="IPR019897">
    <property type="entry name" value="RidA_CS"/>
</dbReference>
<dbReference type="Proteomes" id="UP000006062">
    <property type="component" value="Chromosome"/>
</dbReference>
<evidence type="ECO:0000313" key="2">
    <source>
        <dbReference type="EMBL" id="AFL75970.1"/>
    </source>
</evidence>
<dbReference type="EMBL" id="CP003154">
    <property type="protein sequence ID" value="AFL75970.1"/>
    <property type="molecule type" value="Genomic_DNA"/>
</dbReference>
<accession>I3YG52</accession>
<dbReference type="AlphaFoldDB" id="I3YG52"/>
<dbReference type="HOGENOM" id="CLU_100715_7_1_6"/>
<dbReference type="InterPro" id="IPR035959">
    <property type="entry name" value="RutC-like_sf"/>
</dbReference>
<dbReference type="PANTHER" id="PTHR11803:SF39">
    <property type="entry name" value="2-IMINOBUTANOATE_2-IMINOPROPANOATE DEAMINASE"/>
    <property type="match status" value="1"/>
</dbReference>
<organism evidence="2 3">
    <name type="scientific">Thiocystis violascens (strain ATCC 17096 / DSM 198 / 6111)</name>
    <name type="common">Chromatium violascens</name>
    <dbReference type="NCBI Taxonomy" id="765911"/>
    <lineage>
        <taxon>Bacteria</taxon>
        <taxon>Pseudomonadati</taxon>
        <taxon>Pseudomonadota</taxon>
        <taxon>Gammaproteobacteria</taxon>
        <taxon>Chromatiales</taxon>
        <taxon>Chromatiaceae</taxon>
        <taxon>Thiocystis</taxon>
    </lineage>
</organism>
<dbReference type="KEGG" id="tvi:Thivi_4151"/>